<evidence type="ECO:0000313" key="1">
    <source>
        <dbReference type="EMBL" id="SEA01356.1"/>
    </source>
</evidence>
<accession>A0A1H3XPS8</accession>
<reference evidence="1 2" key="1">
    <citation type="submission" date="2016-10" db="EMBL/GenBank/DDBJ databases">
        <authorList>
            <person name="de Groot N.N."/>
        </authorList>
    </citation>
    <scope>NUCLEOTIDE SEQUENCE [LARGE SCALE GENOMIC DNA]</scope>
    <source>
        <strain evidence="1 2">DSM 23842</strain>
    </source>
</reference>
<dbReference type="AlphaFoldDB" id="A0A1H3XPS8"/>
<dbReference type="EMBL" id="FNQK01000005">
    <property type="protein sequence ID" value="SEA01356.1"/>
    <property type="molecule type" value="Genomic_DNA"/>
</dbReference>
<dbReference type="STRING" id="283786.SAMN04487990_105114"/>
<organism evidence="1 2">
    <name type="scientific">Bizionia paragorgiae</name>
    <dbReference type="NCBI Taxonomy" id="283786"/>
    <lineage>
        <taxon>Bacteria</taxon>
        <taxon>Pseudomonadati</taxon>
        <taxon>Bacteroidota</taxon>
        <taxon>Flavobacteriia</taxon>
        <taxon>Flavobacteriales</taxon>
        <taxon>Flavobacteriaceae</taxon>
        <taxon>Bizionia</taxon>
    </lineage>
</organism>
<protein>
    <submittedName>
        <fullName evidence="1">Uncharacterized membrane-anchored protein</fullName>
    </submittedName>
</protein>
<dbReference type="InterPro" id="IPR025833">
    <property type="entry name" value="GDYXXLXY"/>
</dbReference>
<proteinExistence type="predicted"/>
<dbReference type="Pfam" id="PF14345">
    <property type="entry name" value="GDYXXLXY"/>
    <property type="match status" value="1"/>
</dbReference>
<keyword evidence="2" id="KW-1185">Reference proteome</keyword>
<evidence type="ECO:0000313" key="2">
    <source>
        <dbReference type="Proteomes" id="UP000198846"/>
    </source>
</evidence>
<dbReference type="Proteomes" id="UP000198846">
    <property type="component" value="Unassembled WGS sequence"/>
</dbReference>
<dbReference type="OrthoDB" id="4868247at2"/>
<dbReference type="RefSeq" id="WP_092133073.1">
    <property type="nucleotide sequence ID" value="NZ_FNQK01000005.1"/>
</dbReference>
<sequence length="162" mass="18417">MKNYKPLIILINLILVLVLFNRSVFKKETVLSDGQLVLLELTPVDPRSLMQGDYMRLNYAISDGLHSDNISKRGFCVVTLDDNGVAQRERLQDGKTPRNNKEYLIKYQAGDWNRVSIGAESFFFQEGKALKFEAAKYGGLKVDQDGNSILIGLYDKDRKLIK</sequence>
<name>A0A1H3XPS8_BIZPA</name>
<gene>
    <name evidence="1" type="ORF">SAMN04487990_105114</name>
</gene>